<gene>
    <name evidence="3" type="ORF">ANG6_1621</name>
</gene>
<dbReference type="InterPro" id="IPR053941">
    <property type="entry name" value="Csm6_HEPN"/>
</dbReference>
<accession>A0AAN4PAN3</accession>
<sequence length="426" mass="49070">MKILISAVGTTDPITKNHDGALLHLCRIYRPNKVVLIYSEEMLVKKDRIQAALQSIDGYNPEIMIDPTILKNDEVYVFDKMYAEITQIIERYLSDEDELILNLSSATPQIISAMFAVNRINNYNIWAVQVATPEKSANRPFNPATELPIEELIDSNKDNQEDFENRSLEDQSEKFNQSLVKRYLCQLIKRYDYAAALAILQEKNNKILSKSQRAKACNILNNFTDVFEKQAILQDLAREGDSQEAVKALNYYLMIDILNRRGQIADVLIKAKSLAEYILEEKIQSEHPGLIVRKENLPKLNLSHPDADAIIDYLEHEMKKERGSESKERVYNKTSTLNLLSFSNILEFYQAEESLLESIKLVKSFNGERNRLAHGLAEIDKKAISSKRLRALLGTLKDILQSNYDIREERFSYYDVKNEELLKLLK</sequence>
<feature type="domain" description="Csm6 CARF" evidence="2">
    <location>
        <begin position="77"/>
        <end position="166"/>
    </location>
</feature>
<dbReference type="EMBL" id="BASY01000020">
    <property type="protein sequence ID" value="GAD47126.1"/>
    <property type="molecule type" value="Genomic_DNA"/>
</dbReference>
<dbReference type="InterPro" id="IPR013489">
    <property type="entry name" value="CRISPR-assoc_prot_Csm6"/>
</dbReference>
<evidence type="ECO:0000313" key="4">
    <source>
        <dbReference type="Proteomes" id="UP000016981"/>
    </source>
</evidence>
<evidence type="ECO:0000259" key="2">
    <source>
        <dbReference type="Pfam" id="PF22208"/>
    </source>
</evidence>
<feature type="domain" description="Csm6 HEPN" evidence="1">
    <location>
        <begin position="248"/>
        <end position="421"/>
    </location>
</feature>
<dbReference type="Pfam" id="PF09659">
    <property type="entry name" value="Cas_Csm6_HEPN"/>
    <property type="match status" value="1"/>
</dbReference>
<name>A0AAN4PAN3_STRAP</name>
<evidence type="ECO:0000259" key="1">
    <source>
        <dbReference type="Pfam" id="PF09659"/>
    </source>
</evidence>
<dbReference type="RefSeq" id="WP_022527055.1">
    <property type="nucleotide sequence ID" value="NZ_BASY01000020.1"/>
</dbReference>
<dbReference type="Pfam" id="PF22208">
    <property type="entry name" value="Cas_Csm6_CARF"/>
    <property type="match status" value="1"/>
</dbReference>
<reference evidence="4" key="1">
    <citation type="submission" date="2013-09" db="EMBL/GenBank/DDBJ databases">
        <title>Genome Sequences of seven clinical isolates and type strains of anginosus group streptococci.</title>
        <authorList>
            <person name="Maruyama F."/>
            <person name="Sakurai A."/>
            <person name="Ogura Y."/>
            <person name="Homma H."/>
            <person name="Takahashi N."/>
            <person name="Ohtsubo Y."/>
            <person name="Hoshino T."/>
            <person name="Okahashi N."/>
            <person name="Nakagawa I."/>
            <person name="Kimura S."/>
            <person name="Fujiwara T."/>
            <person name="Hayashi T."/>
            <person name="Shintani S."/>
        </authorList>
    </citation>
    <scope>NUCLEOTIDE SEQUENCE [LARGE SCALE GENOMIC DNA]</scope>
    <source>
        <strain evidence="4">T5</strain>
    </source>
</reference>
<comment type="caution">
    <text evidence="3">The sequence shown here is derived from an EMBL/GenBank/DDBJ whole genome shotgun (WGS) entry which is preliminary data.</text>
</comment>
<evidence type="ECO:0008006" key="5">
    <source>
        <dbReference type="Google" id="ProtNLM"/>
    </source>
</evidence>
<protein>
    <recommendedName>
        <fullName evidence="5">CRISPR-associated protein Csm6</fullName>
    </recommendedName>
</protein>
<dbReference type="Gene3D" id="3.40.50.10770">
    <property type="entry name" value="Hypothetical protein VC1899 like domain (Restriction endonuclease-like)"/>
    <property type="match status" value="1"/>
</dbReference>
<organism evidence="3 4">
    <name type="scientific">Streptococcus anginosus T5</name>
    <dbReference type="NCBI Taxonomy" id="1163302"/>
    <lineage>
        <taxon>Bacteria</taxon>
        <taxon>Bacillati</taxon>
        <taxon>Bacillota</taxon>
        <taxon>Bacilli</taxon>
        <taxon>Lactobacillales</taxon>
        <taxon>Streptococcaceae</taxon>
        <taxon>Streptococcus</taxon>
        <taxon>Streptococcus anginosus group</taxon>
    </lineage>
</organism>
<dbReference type="AlphaFoldDB" id="A0AAN4PAN3"/>
<proteinExistence type="predicted"/>
<dbReference type="NCBIfam" id="TIGR02672">
    <property type="entry name" value="cas_csm6"/>
    <property type="match status" value="1"/>
</dbReference>
<dbReference type="Proteomes" id="UP000016981">
    <property type="component" value="Unassembled WGS sequence"/>
</dbReference>
<evidence type="ECO:0000313" key="3">
    <source>
        <dbReference type="EMBL" id="GAD47126.1"/>
    </source>
</evidence>
<dbReference type="InterPro" id="IPR053955">
    <property type="entry name" value="Csm6_CARF"/>
</dbReference>